<keyword evidence="2" id="KW-1185">Reference proteome</keyword>
<evidence type="ECO:0000313" key="1">
    <source>
        <dbReference type="EMBL" id="USW51879.1"/>
    </source>
</evidence>
<evidence type="ECO:0000313" key="2">
    <source>
        <dbReference type="Proteomes" id="UP001056384"/>
    </source>
</evidence>
<organism evidence="1 2">
    <name type="scientific">Septoria linicola</name>
    <dbReference type="NCBI Taxonomy" id="215465"/>
    <lineage>
        <taxon>Eukaryota</taxon>
        <taxon>Fungi</taxon>
        <taxon>Dikarya</taxon>
        <taxon>Ascomycota</taxon>
        <taxon>Pezizomycotina</taxon>
        <taxon>Dothideomycetes</taxon>
        <taxon>Dothideomycetidae</taxon>
        <taxon>Mycosphaerellales</taxon>
        <taxon>Mycosphaerellaceae</taxon>
        <taxon>Septoria</taxon>
    </lineage>
</organism>
<dbReference type="OrthoDB" id="2992173at2759"/>
<protein>
    <submittedName>
        <fullName evidence="1">Uncharacterized protein</fullName>
    </submittedName>
</protein>
<dbReference type="Proteomes" id="UP001056384">
    <property type="component" value="Chromosome 4"/>
</dbReference>
<dbReference type="EMBL" id="CP099421">
    <property type="protein sequence ID" value="USW51879.1"/>
    <property type="molecule type" value="Genomic_DNA"/>
</dbReference>
<dbReference type="AlphaFoldDB" id="A0A9Q9AP77"/>
<accession>A0A9Q9AP77</accession>
<name>A0A9Q9AP77_9PEZI</name>
<reference evidence="1" key="1">
    <citation type="submission" date="2022-06" db="EMBL/GenBank/DDBJ databases">
        <title>Complete genome sequences of two strains of the flax pathogen Septoria linicola.</title>
        <authorList>
            <person name="Lapalu N."/>
            <person name="Simon A."/>
            <person name="Demenou B."/>
            <person name="Paumier D."/>
            <person name="Guillot M.-P."/>
            <person name="Gout L."/>
            <person name="Valade R."/>
        </authorList>
    </citation>
    <scope>NUCLEOTIDE SEQUENCE</scope>
    <source>
        <strain evidence="1">SE15195</strain>
    </source>
</reference>
<proteinExistence type="predicted"/>
<sequence>MLRAILTPNTVIPQETGRCEFFQIPPRINQDVHWNGCHLVPSASGYHPGNDWEKPVICIIIINYIDKSLQVFAADGEFAAEYVLSGSEGGSGVRLRPFPPTPASDERMAAFLQHEYLKEIYSMIEMATGNLPHAPETYADALSAVLGRPIASTYAGRSLELATPPYATHAFTDAKKQVQSVLDYDFPLKLGDKDAAYDGLIGYFPVQSSTPDEIAMSKIKTHFAAMTDNTTSSPDSLSQQHNAALSIFGMFVDIFTPVMGYSGILPVKQLKLPA</sequence>
<gene>
    <name evidence="1" type="ORF">Slin15195_G051980</name>
</gene>